<dbReference type="EMBL" id="GBXM01066040">
    <property type="protein sequence ID" value="JAH42537.1"/>
    <property type="molecule type" value="Transcribed_RNA"/>
</dbReference>
<sequence length="32" mass="3818">MLAWNIVLDFEFKCTNFHTNIYSQSLTNVRVL</sequence>
<reference evidence="1" key="1">
    <citation type="submission" date="2014-11" db="EMBL/GenBank/DDBJ databases">
        <authorList>
            <person name="Amaro Gonzalez C."/>
        </authorList>
    </citation>
    <scope>NUCLEOTIDE SEQUENCE</scope>
</reference>
<organism evidence="1">
    <name type="scientific">Anguilla anguilla</name>
    <name type="common">European freshwater eel</name>
    <name type="synonym">Muraena anguilla</name>
    <dbReference type="NCBI Taxonomy" id="7936"/>
    <lineage>
        <taxon>Eukaryota</taxon>
        <taxon>Metazoa</taxon>
        <taxon>Chordata</taxon>
        <taxon>Craniata</taxon>
        <taxon>Vertebrata</taxon>
        <taxon>Euteleostomi</taxon>
        <taxon>Actinopterygii</taxon>
        <taxon>Neopterygii</taxon>
        <taxon>Teleostei</taxon>
        <taxon>Anguilliformes</taxon>
        <taxon>Anguillidae</taxon>
        <taxon>Anguilla</taxon>
    </lineage>
</organism>
<accession>A0A0E9SMS6</accession>
<proteinExistence type="predicted"/>
<protein>
    <submittedName>
        <fullName evidence="1">Uncharacterized protein</fullName>
    </submittedName>
</protein>
<evidence type="ECO:0000313" key="1">
    <source>
        <dbReference type="EMBL" id="JAH42537.1"/>
    </source>
</evidence>
<name>A0A0E9SMS6_ANGAN</name>
<reference evidence="1" key="2">
    <citation type="journal article" date="2015" name="Fish Shellfish Immunol.">
        <title>Early steps in the European eel (Anguilla anguilla)-Vibrio vulnificus interaction in the gills: Role of the RtxA13 toxin.</title>
        <authorList>
            <person name="Callol A."/>
            <person name="Pajuelo D."/>
            <person name="Ebbesson L."/>
            <person name="Teles M."/>
            <person name="MacKenzie S."/>
            <person name="Amaro C."/>
        </authorList>
    </citation>
    <scope>NUCLEOTIDE SEQUENCE</scope>
</reference>
<dbReference type="AlphaFoldDB" id="A0A0E9SMS6"/>